<evidence type="ECO:0008006" key="3">
    <source>
        <dbReference type="Google" id="ProtNLM"/>
    </source>
</evidence>
<protein>
    <recommendedName>
        <fullName evidence="3">Aminoglycoside phosphotransferase domain-containing protein</fullName>
    </recommendedName>
</protein>
<dbReference type="InterPro" id="IPR047175">
    <property type="entry name" value="CotS-like"/>
</dbReference>
<dbReference type="RefSeq" id="WP_161260034.1">
    <property type="nucleotide sequence ID" value="NZ_JAFBDC010000001.1"/>
</dbReference>
<dbReference type="OrthoDB" id="9771902at2"/>
<evidence type="ECO:0000313" key="1">
    <source>
        <dbReference type="EMBL" id="MZP41438.1"/>
    </source>
</evidence>
<dbReference type="InterPro" id="IPR011009">
    <property type="entry name" value="Kinase-like_dom_sf"/>
</dbReference>
<name>A0A845L5E9_HELGE</name>
<dbReference type="Gene3D" id="3.90.1200.10">
    <property type="match status" value="1"/>
</dbReference>
<proteinExistence type="predicted"/>
<dbReference type="SUPFAM" id="SSF56112">
    <property type="entry name" value="Protein kinase-like (PK-like)"/>
    <property type="match status" value="1"/>
</dbReference>
<gene>
    <name evidence="1" type="ORF">GTO89_00130</name>
</gene>
<dbReference type="EMBL" id="WXEX01000001">
    <property type="protein sequence ID" value="MZP41438.1"/>
    <property type="molecule type" value="Genomic_DNA"/>
</dbReference>
<keyword evidence="2" id="KW-1185">Reference proteome</keyword>
<dbReference type="Proteomes" id="UP000471031">
    <property type="component" value="Unassembled WGS sequence"/>
</dbReference>
<dbReference type="AlphaFoldDB" id="A0A845L5E9"/>
<accession>A0A845L5E9</accession>
<sequence length="335" mass="38646">MRDGQERSKLSKWDMDALQEYPYSVTAAERQGGFWRLETNRGMKAFYRHEEKADQVAGTHAMLEHLADRGFRRASRFIRTRDGRPFAQRGPYTYVLTDWLNGRSPDFRRDEDLRQAAQTLAAIHRSGEGFPGGPEQATAQVGRLLKALAERRETLLWYRQLAQMKRRAGEIDDVLSEWGPEFEQRAVRSLRRVTDALMKPVTGNNWTICHRNWREENLHMEGNRLLATGWDGCSLDLPAAELAQFMRRVADRRDWDVESASQLVDAYRQVRDLSALERELLLGLLEFPQRFWALVASHYRGNGESAPEQLREEIAREAPRQAFVTSLAGRLDGSD</sequence>
<evidence type="ECO:0000313" key="2">
    <source>
        <dbReference type="Proteomes" id="UP000471031"/>
    </source>
</evidence>
<comment type="caution">
    <text evidence="1">The sequence shown here is derived from an EMBL/GenBank/DDBJ whole genome shotgun (WGS) entry which is preliminary data.</text>
</comment>
<dbReference type="Gene3D" id="3.30.200.20">
    <property type="entry name" value="Phosphorylase Kinase, domain 1"/>
    <property type="match status" value="1"/>
</dbReference>
<dbReference type="PANTHER" id="PTHR39179:SF2">
    <property type="entry name" value="ENDOSPORE COAT-ASSOCIATED PROTEIN YUTH"/>
    <property type="match status" value="1"/>
</dbReference>
<organism evidence="1 2">
    <name type="scientific">Heliomicrobium gestii</name>
    <name type="common">Heliobacterium gestii</name>
    <dbReference type="NCBI Taxonomy" id="2699"/>
    <lineage>
        <taxon>Bacteria</taxon>
        <taxon>Bacillati</taxon>
        <taxon>Bacillota</taxon>
        <taxon>Clostridia</taxon>
        <taxon>Eubacteriales</taxon>
        <taxon>Heliobacteriaceae</taxon>
        <taxon>Heliomicrobium</taxon>
    </lineage>
</organism>
<reference evidence="1 2" key="1">
    <citation type="submission" date="2020-01" db="EMBL/GenBank/DDBJ databases">
        <title>Whole genome sequence of Heliobacterium gestii DSM 11169.</title>
        <authorList>
            <person name="Kyndt J.A."/>
            <person name="Meyer T.E."/>
        </authorList>
    </citation>
    <scope>NUCLEOTIDE SEQUENCE [LARGE SCALE GENOMIC DNA]</scope>
    <source>
        <strain evidence="1 2">DSM 11169</strain>
    </source>
</reference>
<dbReference type="GO" id="GO:0042601">
    <property type="term" value="C:endospore-forming forespore"/>
    <property type="evidence" value="ECO:0007669"/>
    <property type="project" value="TreeGrafter"/>
</dbReference>
<dbReference type="PANTHER" id="PTHR39179">
    <property type="entry name" value="SPORE COAT PROTEIN I"/>
    <property type="match status" value="1"/>
</dbReference>